<feature type="DNA-binding region" description="H-T-H motif" evidence="3">
    <location>
        <begin position="24"/>
        <end position="43"/>
    </location>
</feature>
<evidence type="ECO:0000313" key="6">
    <source>
        <dbReference type="Proteomes" id="UP000216852"/>
    </source>
</evidence>
<name>A0ABX4H2R4_9BACI</name>
<dbReference type="PROSITE" id="PS50977">
    <property type="entry name" value="HTH_TETR_2"/>
    <property type="match status" value="1"/>
</dbReference>
<evidence type="ECO:0000259" key="4">
    <source>
        <dbReference type="PROSITE" id="PS50977"/>
    </source>
</evidence>
<organism evidence="5 6">
    <name type="scientific">Terribacillus saccharophilus</name>
    <dbReference type="NCBI Taxonomy" id="361277"/>
    <lineage>
        <taxon>Bacteria</taxon>
        <taxon>Bacillati</taxon>
        <taxon>Bacillota</taxon>
        <taxon>Bacilli</taxon>
        <taxon>Bacillales</taxon>
        <taxon>Bacillaceae</taxon>
        <taxon>Terribacillus</taxon>
    </lineage>
</organism>
<dbReference type="PANTHER" id="PTHR43479">
    <property type="entry name" value="ACREF/ENVCD OPERON REPRESSOR-RELATED"/>
    <property type="match status" value="1"/>
</dbReference>
<reference evidence="5 6" key="1">
    <citation type="submission" date="2017-07" db="EMBL/GenBank/DDBJ databases">
        <title>Isolation and whole genome analysis of endospore-forming bacteria from heroin.</title>
        <authorList>
            <person name="Kalinowski J."/>
            <person name="Ahrens B."/>
            <person name="Al-Dilaimi A."/>
            <person name="Winkler A."/>
            <person name="Wibberg D."/>
            <person name="Schleenbecker U."/>
            <person name="Ruckert C."/>
            <person name="Wolfel R."/>
            <person name="Grass G."/>
        </authorList>
    </citation>
    <scope>NUCLEOTIDE SEQUENCE [LARGE SCALE GENOMIC DNA]</scope>
    <source>
        <strain evidence="5 6">7517-1</strain>
    </source>
</reference>
<keyword evidence="6" id="KW-1185">Reference proteome</keyword>
<keyword evidence="1" id="KW-0678">Repressor</keyword>
<feature type="domain" description="HTH tetR-type" evidence="4">
    <location>
        <begin position="1"/>
        <end position="61"/>
    </location>
</feature>
<dbReference type="Proteomes" id="UP000216852">
    <property type="component" value="Unassembled WGS sequence"/>
</dbReference>
<keyword evidence="2 3" id="KW-0238">DNA-binding</keyword>
<evidence type="ECO:0000256" key="2">
    <source>
        <dbReference type="ARBA" id="ARBA00023125"/>
    </source>
</evidence>
<evidence type="ECO:0000256" key="1">
    <source>
        <dbReference type="ARBA" id="ARBA00022491"/>
    </source>
</evidence>
<gene>
    <name evidence="5" type="ORF">CHH48_01355</name>
</gene>
<evidence type="ECO:0000313" key="5">
    <source>
        <dbReference type="EMBL" id="PAE01426.1"/>
    </source>
</evidence>
<comment type="caution">
    <text evidence="5">The sequence shown here is derived from an EMBL/GenBank/DDBJ whole genome shotgun (WGS) entry which is preliminary data.</text>
</comment>
<dbReference type="EMBL" id="NPBJ01000003">
    <property type="protein sequence ID" value="PAE01426.1"/>
    <property type="molecule type" value="Genomic_DNA"/>
</dbReference>
<proteinExistence type="predicted"/>
<dbReference type="PRINTS" id="PR00455">
    <property type="entry name" value="HTHTETR"/>
</dbReference>
<dbReference type="Gene3D" id="1.10.357.10">
    <property type="entry name" value="Tetracycline Repressor, domain 2"/>
    <property type="match status" value="1"/>
</dbReference>
<dbReference type="InterPro" id="IPR050624">
    <property type="entry name" value="HTH-type_Tx_Regulator"/>
</dbReference>
<sequence>MGKKEKIIEVAKQLFRTKGYHDTAIQDILEQAKVSKGTFYNYFSTKSQLILYIIQKVDEKVDEQQNMLLLDGSLYDKQLFYSQLRVKHSVYGTEKISELYNISLGENDEELQSYMKESHYKELNWLAKRLIDVYGKEIEKSAMDLSTHFIGGLGYQFRYSDQIKLNISSSDILDYNILRLENNIEITKQTNQILFPYKSPNSLDDQESAIREIRRLLDNMINCDEFSQEEKELMSFIFEETQSSYIRWGVCEGAIRQLQILSSSQLAYQQILKELFDIINTQKTKYQ</sequence>
<dbReference type="InterPro" id="IPR009057">
    <property type="entry name" value="Homeodomain-like_sf"/>
</dbReference>
<dbReference type="Pfam" id="PF00440">
    <property type="entry name" value="TetR_N"/>
    <property type="match status" value="1"/>
</dbReference>
<dbReference type="InterPro" id="IPR001647">
    <property type="entry name" value="HTH_TetR"/>
</dbReference>
<dbReference type="SUPFAM" id="SSF46689">
    <property type="entry name" value="Homeodomain-like"/>
    <property type="match status" value="1"/>
</dbReference>
<evidence type="ECO:0000256" key="3">
    <source>
        <dbReference type="PROSITE-ProRule" id="PRU00335"/>
    </source>
</evidence>
<protein>
    <recommendedName>
        <fullName evidence="4">HTH tetR-type domain-containing protein</fullName>
    </recommendedName>
</protein>
<dbReference type="PANTHER" id="PTHR43479:SF22">
    <property type="entry name" value="TRANSCRIPTIONAL REGULATOR, TETR FAMILY"/>
    <property type="match status" value="1"/>
</dbReference>
<dbReference type="RefSeq" id="WP_095217563.1">
    <property type="nucleotide sequence ID" value="NZ_NPBJ01000003.1"/>
</dbReference>
<accession>A0ABX4H2R4</accession>